<dbReference type="AlphaFoldDB" id="A0AAN8ZGM4"/>
<sequence>MPEDRSKTTFCIPDHHFQWTVIPFGLKTAPSKFQKAMLKIYGSMVPNILIYIDDILLFSDTVEKHLELLQRFHQITIDHRIMLSEKKMIIEEKEIDFLGMKIKDGRMQLQPHIASLFKIFQMSGHLGRRSNSSLE</sequence>
<keyword evidence="2" id="KW-0548">Nucleotidyltransferase</keyword>
<organism evidence="2 3">
    <name type="scientific">Dillenia turbinata</name>
    <dbReference type="NCBI Taxonomy" id="194707"/>
    <lineage>
        <taxon>Eukaryota</taxon>
        <taxon>Viridiplantae</taxon>
        <taxon>Streptophyta</taxon>
        <taxon>Embryophyta</taxon>
        <taxon>Tracheophyta</taxon>
        <taxon>Spermatophyta</taxon>
        <taxon>Magnoliopsida</taxon>
        <taxon>eudicotyledons</taxon>
        <taxon>Gunneridae</taxon>
        <taxon>Pentapetalae</taxon>
        <taxon>Dilleniales</taxon>
        <taxon>Dilleniaceae</taxon>
        <taxon>Dillenia</taxon>
    </lineage>
</organism>
<dbReference type="Proteomes" id="UP001370490">
    <property type="component" value="Unassembled WGS sequence"/>
</dbReference>
<keyword evidence="3" id="KW-1185">Reference proteome</keyword>
<keyword evidence="2" id="KW-0808">Transferase</keyword>
<dbReference type="Pfam" id="PF00078">
    <property type="entry name" value="RVT_1"/>
    <property type="match status" value="1"/>
</dbReference>
<comment type="caution">
    <text evidence="2">The sequence shown here is derived from an EMBL/GenBank/DDBJ whole genome shotgun (WGS) entry which is preliminary data.</text>
</comment>
<dbReference type="InterPro" id="IPR051320">
    <property type="entry name" value="Viral_Replic_Matur_Polypro"/>
</dbReference>
<dbReference type="CDD" id="cd01647">
    <property type="entry name" value="RT_LTR"/>
    <property type="match status" value="1"/>
</dbReference>
<evidence type="ECO:0000259" key="1">
    <source>
        <dbReference type="PROSITE" id="PS50878"/>
    </source>
</evidence>
<evidence type="ECO:0000313" key="3">
    <source>
        <dbReference type="Proteomes" id="UP001370490"/>
    </source>
</evidence>
<proteinExistence type="predicted"/>
<dbReference type="EMBL" id="JBAMMX010000005">
    <property type="protein sequence ID" value="KAK6940364.1"/>
    <property type="molecule type" value="Genomic_DNA"/>
</dbReference>
<gene>
    <name evidence="2" type="ORF">RJ641_029895</name>
</gene>
<reference evidence="2 3" key="1">
    <citation type="submission" date="2023-12" db="EMBL/GenBank/DDBJ databases">
        <title>A high-quality genome assembly for Dillenia turbinata (Dilleniales).</title>
        <authorList>
            <person name="Chanderbali A."/>
        </authorList>
    </citation>
    <scope>NUCLEOTIDE SEQUENCE [LARGE SCALE GENOMIC DNA]</scope>
    <source>
        <strain evidence="2">LSX21</strain>
        <tissue evidence="2">Leaf</tissue>
    </source>
</reference>
<dbReference type="PANTHER" id="PTHR33064:SF37">
    <property type="entry name" value="RIBONUCLEASE H"/>
    <property type="match status" value="1"/>
</dbReference>
<evidence type="ECO:0000313" key="2">
    <source>
        <dbReference type="EMBL" id="KAK6940364.1"/>
    </source>
</evidence>
<dbReference type="Gene3D" id="3.30.70.270">
    <property type="match status" value="1"/>
</dbReference>
<keyword evidence="2" id="KW-0695">RNA-directed DNA polymerase</keyword>
<dbReference type="InterPro" id="IPR043502">
    <property type="entry name" value="DNA/RNA_pol_sf"/>
</dbReference>
<accession>A0AAN8ZGM4</accession>
<dbReference type="PROSITE" id="PS50878">
    <property type="entry name" value="RT_POL"/>
    <property type="match status" value="1"/>
</dbReference>
<feature type="domain" description="Reverse transcriptase" evidence="1">
    <location>
        <begin position="1"/>
        <end position="102"/>
    </location>
</feature>
<dbReference type="InterPro" id="IPR000477">
    <property type="entry name" value="RT_dom"/>
</dbReference>
<dbReference type="SUPFAM" id="SSF56672">
    <property type="entry name" value="DNA/RNA polymerases"/>
    <property type="match status" value="1"/>
</dbReference>
<protein>
    <submittedName>
        <fullName evidence="2">Reverse transcriptase domain</fullName>
    </submittedName>
</protein>
<name>A0AAN8ZGM4_9MAGN</name>
<dbReference type="GO" id="GO:0003964">
    <property type="term" value="F:RNA-directed DNA polymerase activity"/>
    <property type="evidence" value="ECO:0007669"/>
    <property type="project" value="UniProtKB-KW"/>
</dbReference>
<dbReference type="PANTHER" id="PTHR33064">
    <property type="entry name" value="POL PROTEIN"/>
    <property type="match status" value="1"/>
</dbReference>
<dbReference type="InterPro" id="IPR043128">
    <property type="entry name" value="Rev_trsase/Diguanyl_cyclase"/>
</dbReference>